<keyword evidence="4" id="KW-0812">Transmembrane</keyword>
<dbReference type="EMBL" id="CP039352">
    <property type="protein sequence ID" value="QCE02574.1"/>
    <property type="molecule type" value="Genomic_DNA"/>
</dbReference>
<reference evidence="6 7" key="1">
    <citation type="submission" date="2019-04" db="EMBL/GenBank/DDBJ databases">
        <title>An improved genome assembly and genetic linkage map for asparagus bean, Vigna unguiculata ssp. sesquipedialis.</title>
        <authorList>
            <person name="Xia Q."/>
            <person name="Zhang R."/>
            <person name="Dong Y."/>
        </authorList>
    </citation>
    <scope>NUCLEOTIDE SEQUENCE [LARGE SCALE GENOMIC DNA]</scope>
    <source>
        <tissue evidence="6">Leaf</tissue>
    </source>
</reference>
<dbReference type="GO" id="GO:0008270">
    <property type="term" value="F:zinc ion binding"/>
    <property type="evidence" value="ECO:0007669"/>
    <property type="project" value="UniProtKB-KW"/>
</dbReference>
<dbReference type="Proteomes" id="UP000501690">
    <property type="component" value="Linkage Group LG8"/>
</dbReference>
<dbReference type="InterPro" id="IPR025287">
    <property type="entry name" value="WAK_GUB"/>
</dbReference>
<gene>
    <name evidence="6" type="ORF">DEO72_LG8g589</name>
</gene>
<evidence type="ECO:0000313" key="6">
    <source>
        <dbReference type="EMBL" id="QCE02574.1"/>
    </source>
</evidence>
<evidence type="ECO:0000256" key="1">
    <source>
        <dbReference type="ARBA" id="ARBA00004167"/>
    </source>
</evidence>
<keyword evidence="3" id="KW-0862">Zinc</keyword>
<accession>A0A4D6MP71</accession>
<keyword evidence="4" id="KW-0472">Membrane</keyword>
<evidence type="ECO:0000313" key="7">
    <source>
        <dbReference type="Proteomes" id="UP000501690"/>
    </source>
</evidence>
<dbReference type="SMART" id="SM00184">
    <property type="entry name" value="RING"/>
    <property type="match status" value="1"/>
</dbReference>
<protein>
    <submittedName>
        <fullName evidence="6">E3 ubiquitin-protein ligase</fullName>
    </submittedName>
</protein>
<evidence type="ECO:0000256" key="4">
    <source>
        <dbReference type="SAM" id="Phobius"/>
    </source>
</evidence>
<keyword evidence="3" id="KW-0863">Zinc-finger</keyword>
<keyword evidence="7" id="KW-1185">Reference proteome</keyword>
<dbReference type="InterPro" id="IPR013083">
    <property type="entry name" value="Znf_RING/FYVE/PHD"/>
</dbReference>
<evidence type="ECO:0000259" key="5">
    <source>
        <dbReference type="PROSITE" id="PS50089"/>
    </source>
</evidence>
<dbReference type="InterPro" id="IPR001841">
    <property type="entry name" value="Znf_RING"/>
</dbReference>
<feature type="transmembrane region" description="Helical" evidence="4">
    <location>
        <begin position="456"/>
        <end position="481"/>
    </location>
</feature>
<dbReference type="CDD" id="cd16461">
    <property type="entry name" value="RING-H2_EL5-like"/>
    <property type="match status" value="1"/>
</dbReference>
<proteinExistence type="predicted"/>
<dbReference type="GO" id="GO:0030247">
    <property type="term" value="F:polysaccharide binding"/>
    <property type="evidence" value="ECO:0007669"/>
    <property type="project" value="InterPro"/>
</dbReference>
<dbReference type="SUPFAM" id="SSF57850">
    <property type="entry name" value="RING/U-box"/>
    <property type="match status" value="1"/>
</dbReference>
<dbReference type="GO" id="GO:0016020">
    <property type="term" value="C:membrane"/>
    <property type="evidence" value="ECO:0007669"/>
    <property type="project" value="UniProtKB-SubCell"/>
</dbReference>
<comment type="subcellular location">
    <subcellularLocation>
        <location evidence="1">Membrane</location>
        <topology evidence="1">Single-pass membrane protein</topology>
    </subcellularLocation>
</comment>
<dbReference type="Pfam" id="PF13639">
    <property type="entry name" value="zf-RING_2"/>
    <property type="match status" value="1"/>
</dbReference>
<dbReference type="PROSITE" id="PS50089">
    <property type="entry name" value="ZF_RING_2"/>
    <property type="match status" value="1"/>
</dbReference>
<dbReference type="Pfam" id="PF13947">
    <property type="entry name" value="GUB_WAK_bind"/>
    <property type="match status" value="1"/>
</dbReference>
<dbReference type="AlphaFoldDB" id="A0A4D6MP71"/>
<dbReference type="GO" id="GO:0061458">
    <property type="term" value="P:reproductive system development"/>
    <property type="evidence" value="ECO:0007669"/>
    <property type="project" value="TreeGrafter"/>
</dbReference>
<evidence type="ECO:0000256" key="3">
    <source>
        <dbReference type="PROSITE-ProRule" id="PRU00175"/>
    </source>
</evidence>
<dbReference type="PANTHER" id="PTHR47149:SF1">
    <property type="entry name" value="F-BOX PROTEIN RMF"/>
    <property type="match status" value="1"/>
</dbReference>
<feature type="domain" description="RING-type" evidence="5">
    <location>
        <begin position="539"/>
        <end position="581"/>
    </location>
</feature>
<name>A0A4D6MP71_VIGUN</name>
<sequence>MLAATSRWFQRVIMEDGIWRFVCLRDLQVPAPERVAFRWCKLYTSAFDGSHSYMFRQKEKHIDWMRIGAFSFDSSVAVLAERLSFPGKIRKGESIEKLLRSQGCCVIDNVKSGVWIADLQLVRCPVCDLNTCDGTMQTLDARHIELFLCEGYRSGRWDYQLVGSHDIKKRADGAAGSIFDIKHLGDSSTSAVFDYKSWIGRANDWQPKAMIAFHAVAVNTNLQENEGLHVKYHAMREGTNGEVVSIRISQQLLNNIIIRFPFQREDEQNPYCGYPGFNLICTNNSKTVLKLPYSGVFYVRNINYLAQKIQVYDPDDCLPKRLLSLNVSDSPFIHTFTRNYTFLSCPFQNAGSQFIPIDCLSNSTHFVSAVPSLNLPNPLPASCYVITSLFVPVAGPEQQYGNFKGEFSQDLLLTWDRPDCRYCESQDQLCGFDRNNNKQLLCFSYQTGPSQQGIQIFRIITLCIAGPAAIFAIVMACCVCYKDRLANIRNIAIARSAPATILPAPQIVATGLDESTIESYEKVVLGESRRVPGPNGGCCWICLSEYNSKETIRCIPECEHCFHADCIDEWLRINTTCPVCRNTPSPSPLHDTSINP</sequence>
<keyword evidence="2" id="KW-0732">Signal</keyword>
<keyword evidence="4" id="KW-1133">Transmembrane helix</keyword>
<dbReference type="PANTHER" id="PTHR47149">
    <property type="entry name" value="F-BOX PROTEIN RMF"/>
    <property type="match status" value="1"/>
</dbReference>
<dbReference type="GO" id="GO:0005634">
    <property type="term" value="C:nucleus"/>
    <property type="evidence" value="ECO:0007669"/>
    <property type="project" value="TreeGrafter"/>
</dbReference>
<organism evidence="6 7">
    <name type="scientific">Vigna unguiculata</name>
    <name type="common">Cowpea</name>
    <dbReference type="NCBI Taxonomy" id="3917"/>
    <lineage>
        <taxon>Eukaryota</taxon>
        <taxon>Viridiplantae</taxon>
        <taxon>Streptophyta</taxon>
        <taxon>Embryophyta</taxon>
        <taxon>Tracheophyta</taxon>
        <taxon>Spermatophyta</taxon>
        <taxon>Magnoliopsida</taxon>
        <taxon>eudicotyledons</taxon>
        <taxon>Gunneridae</taxon>
        <taxon>Pentapetalae</taxon>
        <taxon>rosids</taxon>
        <taxon>fabids</taxon>
        <taxon>Fabales</taxon>
        <taxon>Fabaceae</taxon>
        <taxon>Papilionoideae</taxon>
        <taxon>50 kb inversion clade</taxon>
        <taxon>NPAAA clade</taxon>
        <taxon>indigoferoid/millettioid clade</taxon>
        <taxon>Phaseoleae</taxon>
        <taxon>Vigna</taxon>
    </lineage>
</organism>
<evidence type="ECO:0000256" key="2">
    <source>
        <dbReference type="ARBA" id="ARBA00022729"/>
    </source>
</evidence>
<keyword evidence="3" id="KW-0479">Metal-binding</keyword>
<dbReference type="Gene3D" id="3.30.40.10">
    <property type="entry name" value="Zinc/RING finger domain, C3HC4 (zinc finger)"/>
    <property type="match status" value="1"/>
</dbReference>